<sequence length="302" mass="34140">MELRDLKAFMAVVEQGSFTKAANVSFVSQPSLSKSIKKLEETLQVELLNRSTRKVELTDAGSIVFQQGQKILHGVQELHILLDDLLNIKTGAIKLGIPPLIGTLFFPDIARKFHQLYPEVHLELVERGAKMVEMLVENGDVDMGIVVLPADERKFSVQPFVEDQFFVFMNESHPLAKEDSIALKDLKNETFIIFAEEFTLHDYIIKSCKSVGFTPIVGYKSSQWDLILELVSSNLGVTLLPFSIAAKQTNANVRTIPLHQFHMPWRLGIITKKNTYQSYALKQLLKTIGRNTENGFIPIRNK</sequence>
<comment type="similarity">
    <text evidence="1">Belongs to the LysR transcriptional regulatory family.</text>
</comment>
<dbReference type="Proteomes" id="UP000234956">
    <property type="component" value="Unassembled WGS sequence"/>
</dbReference>
<keyword evidence="3" id="KW-0238">DNA-binding</keyword>
<dbReference type="Gene3D" id="3.40.190.290">
    <property type="match status" value="1"/>
</dbReference>
<dbReference type="Gene3D" id="1.10.10.10">
    <property type="entry name" value="Winged helix-like DNA-binding domain superfamily/Winged helix DNA-binding domain"/>
    <property type="match status" value="1"/>
</dbReference>
<evidence type="ECO:0000313" key="6">
    <source>
        <dbReference type="EMBL" id="PKU50102.1"/>
    </source>
</evidence>
<proteinExistence type="inferred from homology"/>
<protein>
    <submittedName>
        <fullName evidence="6">LysR family transcriptional regulator</fullName>
    </submittedName>
</protein>
<dbReference type="SUPFAM" id="SSF53850">
    <property type="entry name" value="Periplasmic binding protein-like II"/>
    <property type="match status" value="1"/>
</dbReference>
<dbReference type="Pfam" id="PF03466">
    <property type="entry name" value="LysR_substrate"/>
    <property type="match status" value="1"/>
</dbReference>
<dbReference type="PANTHER" id="PTHR30419">
    <property type="entry name" value="HTH-TYPE TRANSCRIPTIONAL REGULATOR YBHD"/>
    <property type="match status" value="1"/>
</dbReference>
<dbReference type="EMBL" id="PDFK01000009">
    <property type="protein sequence ID" value="PKU50102.1"/>
    <property type="molecule type" value="Genomic_DNA"/>
</dbReference>
<evidence type="ECO:0000256" key="3">
    <source>
        <dbReference type="ARBA" id="ARBA00023125"/>
    </source>
</evidence>
<dbReference type="SUPFAM" id="SSF46785">
    <property type="entry name" value="Winged helix' DNA-binding domain"/>
    <property type="match status" value="1"/>
</dbReference>
<keyword evidence="2" id="KW-0805">Transcription regulation</keyword>
<evidence type="ECO:0000259" key="5">
    <source>
        <dbReference type="PROSITE" id="PS50931"/>
    </source>
</evidence>
<reference evidence="6 7" key="1">
    <citation type="submission" date="2017-10" db="EMBL/GenBank/DDBJ databases">
        <title>Draft genome of Lysinibacillus fusiformis strain Juneja, a laboratory-derived pathogen of Drosophila melanogaster.</title>
        <authorList>
            <person name="Smith B.R."/>
            <person name="Unckless R.L."/>
        </authorList>
    </citation>
    <scope>NUCLEOTIDE SEQUENCE [LARGE SCALE GENOMIC DNA]</scope>
    <source>
        <strain evidence="6 7">Juneja</strain>
    </source>
</reference>
<dbReference type="GO" id="GO:0003677">
    <property type="term" value="F:DNA binding"/>
    <property type="evidence" value="ECO:0007669"/>
    <property type="project" value="UniProtKB-KW"/>
</dbReference>
<comment type="caution">
    <text evidence="6">The sequence shown here is derived from an EMBL/GenBank/DDBJ whole genome shotgun (WGS) entry which is preliminary data.</text>
</comment>
<dbReference type="GO" id="GO:0003700">
    <property type="term" value="F:DNA-binding transcription factor activity"/>
    <property type="evidence" value="ECO:0007669"/>
    <property type="project" value="InterPro"/>
</dbReference>
<keyword evidence="4" id="KW-0804">Transcription</keyword>
<evidence type="ECO:0000256" key="4">
    <source>
        <dbReference type="ARBA" id="ARBA00023163"/>
    </source>
</evidence>
<dbReference type="InterPro" id="IPR000847">
    <property type="entry name" value="LysR_HTH_N"/>
</dbReference>
<name>A0A2I0UVT7_9BACI</name>
<dbReference type="PROSITE" id="PS50931">
    <property type="entry name" value="HTH_LYSR"/>
    <property type="match status" value="1"/>
</dbReference>
<dbReference type="PRINTS" id="PR00039">
    <property type="entry name" value="HTHLYSR"/>
</dbReference>
<dbReference type="InterPro" id="IPR005119">
    <property type="entry name" value="LysR_subst-bd"/>
</dbReference>
<dbReference type="InterPro" id="IPR036390">
    <property type="entry name" value="WH_DNA-bd_sf"/>
</dbReference>
<dbReference type="InterPro" id="IPR050950">
    <property type="entry name" value="HTH-type_LysR_regulators"/>
</dbReference>
<gene>
    <name evidence="6" type="ORF">CRI88_19910</name>
</gene>
<organism evidence="6 7">
    <name type="scientific">Lysinibacillus fusiformis</name>
    <dbReference type="NCBI Taxonomy" id="28031"/>
    <lineage>
        <taxon>Bacteria</taxon>
        <taxon>Bacillati</taxon>
        <taxon>Bacillota</taxon>
        <taxon>Bacilli</taxon>
        <taxon>Bacillales</taxon>
        <taxon>Bacillaceae</taxon>
        <taxon>Lysinibacillus</taxon>
    </lineage>
</organism>
<evidence type="ECO:0000313" key="7">
    <source>
        <dbReference type="Proteomes" id="UP000234956"/>
    </source>
</evidence>
<dbReference type="InterPro" id="IPR036388">
    <property type="entry name" value="WH-like_DNA-bd_sf"/>
</dbReference>
<accession>A0A2I0UVT7</accession>
<dbReference type="PANTHER" id="PTHR30419:SF8">
    <property type="entry name" value="NITROGEN ASSIMILATION TRANSCRIPTIONAL ACTIVATOR-RELATED"/>
    <property type="match status" value="1"/>
</dbReference>
<dbReference type="AlphaFoldDB" id="A0A2I0UVT7"/>
<feature type="domain" description="HTH lysR-type" evidence="5">
    <location>
        <begin position="1"/>
        <end position="58"/>
    </location>
</feature>
<dbReference type="RefSeq" id="WP_101966965.1">
    <property type="nucleotide sequence ID" value="NZ_PDFK01000009.1"/>
</dbReference>
<dbReference type="Pfam" id="PF00126">
    <property type="entry name" value="HTH_1"/>
    <property type="match status" value="1"/>
</dbReference>
<evidence type="ECO:0000256" key="1">
    <source>
        <dbReference type="ARBA" id="ARBA00009437"/>
    </source>
</evidence>
<dbReference type="FunFam" id="1.10.10.10:FF:000001">
    <property type="entry name" value="LysR family transcriptional regulator"/>
    <property type="match status" value="1"/>
</dbReference>
<evidence type="ECO:0000256" key="2">
    <source>
        <dbReference type="ARBA" id="ARBA00023015"/>
    </source>
</evidence>
<dbReference type="CDD" id="cd08438">
    <property type="entry name" value="PBP2_CidR"/>
    <property type="match status" value="1"/>
</dbReference>
<dbReference type="GO" id="GO:0005829">
    <property type="term" value="C:cytosol"/>
    <property type="evidence" value="ECO:0007669"/>
    <property type="project" value="TreeGrafter"/>
</dbReference>